<keyword evidence="2" id="KW-0677">Repeat</keyword>
<reference evidence="9" key="2">
    <citation type="submission" date="2025-08" db="UniProtKB">
        <authorList>
            <consortium name="RefSeq"/>
        </authorList>
    </citation>
    <scope>IDENTIFICATION</scope>
    <source>
        <tissue evidence="9">Etiolated seedlings</tissue>
    </source>
</reference>
<dbReference type="Gene3D" id="1.10.8.430">
    <property type="entry name" value="Helical domain of apoptotic protease-activating factors"/>
    <property type="match status" value="1"/>
</dbReference>
<dbReference type="InterPro" id="IPR032675">
    <property type="entry name" value="LRR_dom_sf"/>
</dbReference>
<evidence type="ECO:0000259" key="7">
    <source>
        <dbReference type="SMART" id="SM00382"/>
    </source>
</evidence>
<name>A0A3Q7XWK1_CICAR</name>
<dbReference type="InterPro" id="IPR003593">
    <property type="entry name" value="AAA+_ATPase"/>
</dbReference>
<evidence type="ECO:0000313" key="9">
    <source>
        <dbReference type="RefSeq" id="XP_027188441.1"/>
    </source>
</evidence>
<evidence type="ECO:0000256" key="2">
    <source>
        <dbReference type="ARBA" id="ARBA00022737"/>
    </source>
</evidence>
<evidence type="ECO:0000256" key="6">
    <source>
        <dbReference type="SAM" id="Coils"/>
    </source>
</evidence>
<dbReference type="STRING" id="3827.A0A3Q7XWK1"/>
<keyword evidence="3" id="KW-0547">Nucleotide-binding</keyword>
<dbReference type="GO" id="GO:0006952">
    <property type="term" value="P:defense response"/>
    <property type="evidence" value="ECO:0007669"/>
    <property type="project" value="UniProtKB-KW"/>
</dbReference>
<dbReference type="InterPro" id="IPR002182">
    <property type="entry name" value="NB-ARC"/>
</dbReference>
<keyword evidence="4" id="KW-0611">Plant defense</keyword>
<sequence length="1778" mass="204669">MEYASKFVERAIDVVLDLTIRHVGYIFYYKENVSELNVLVEKLRLERDRLEHEVDEAKDNLGIIESDVNVWLQKVDKTRTETEEFQNEEGHIKTRCSSGLFHYLRNRDRLGRKAKKMAVDVKLLIDESKFDGVSYQQKPTSMHAALFNAGYVEFGSRKYTIEKIMKKLEDSTVRMIGVHGPGGVGKSTLIKEIVKKAQDKKLFNVVVIVEITDNPNLQKIQEEIAYMLGLTLEGVGETVRADRLRRRLQKEKENTLVVMDDLWDRIDLNKIGIPFDDDMDDDSSHMTIDVMKDPNFKMVKKGRTVGDYKGCKILLTSRDKIVLSGKMEVKSVICVRELDDKESLMLFKEVAGIPDEMSTFKQEIVKKYCAGLPMAIVTVGRALRNKSELVWEATLEKHKKEELGEVQKSMEISVKMSYDHLESVELRSIFLLWAQMGHQQLIMDLVKYCFGLGILEGVYTLREARDRVYTSIQKLKDSSLMLDGSSNDHFSMHDMVQDAALSIAHKEQNVFALRNGNLDDWPDKDELERCSAISIRNCDIIDELPKVINCPQLKFFQIDSDDPSLKIPESFLKEWKNSEMLCLERCILVDNLSIIGELKKLRILSFSGSQIENLPAEIGCLDKLQLFDISDDSIMKVVPPNFISRLTCLEELYIRKSLIKMEEDGEPNQSQISFLSQLKHLHQLRVVDLCIPSTAVLPRDLFFDRLIDYKIVIGDFKMFSVGGFRMPNKYEALRSLALQLTNGTDIHSQKGIKLLFRRVENLVLGELSGVQNAFYELNLDGFPDLKNLSIINNTGIEYIVNSMELIHPQDVFLNLESLCLYKLSNIKMLCYTPVTDASFTKLKTIKVKMCTQLKTLFSFYMVKFFASLETIDVSECDSLEEIVVMEGQGDFNKVDFPKLRSLTLQTLPSFTSFYTCDEMPSLEGQTMTRDHIEITIAEDDYNVMAPVSLFGELIEIPNLESLKLSSIKSHKIWRDRPVSNFCFQNLIKLTVKDCYNLRYLCSLSVASSLKKLKGLFISNCQMMENIFITAGNTVDKVCIFPKLEEINLTKLNMLTDIWQFEVGVDSFSSLISVQIEGCEKLVKIFPSHMTGWFGSLDSLKIIDCRSLQVIFEIKDFQQIGASRTNTNLQLIFVDRLPNLKQIWDRDPEGILSFKNMRIIEVIDCSKLSYVLPASVAKDLKRLEGVSICDCFEMEEIVAWNDGTQTRLEFPEVTFIKLYLLPKIKRFYKGGHIECSKLKQLAVNSCEQLDMFTTEITNEERQAVFLAERVISNLEFLETGLKEAMWLKRNKWEYRMDCMKELCLHSLDNIELLYWFLDRMPNLESLNLVFSDYKLKGLVPSGNVAPQERLGTVLQLKTLYLRMSCIKNLGFDQDPLLQRLHHLLLYSCYSLVTIAPSSVSFTHLTYLEVYACFRLMNLMAISTAKSMVQLEVMKVIQCSLQEIVTNEGNEEGTMIKVVFRKLVCLELVKLQNLSSFCSYKNCEFKFPSLERLIVRECPKMETFTKSQISAPKLKKIHAIEGESEEEEKWYWEGDLNTTIQKVFKDKMSFEYTEQLQLDVFPELLEQVWHGRDLVHEHIFRNLTSLGVGNRNNLVHAIPSHLIPCFENLEELRVWNCSAVKVIVNIDGARVTKTLGLFRLKKLSLNNLPILEHVWDKDPEGILSFQALQEMHVDSCEILKYLFPTSVAKALTRLEVLSVTYCKELVEIFSKDERAVEGETKEFMFPCLTSLHLTELPGFKYFYPGIHKLQWPSLKELHVYQCNMTIISRRSYRGASPYSN</sequence>
<keyword evidence="6" id="KW-0175">Coiled coil</keyword>
<dbReference type="PRINTS" id="PR00364">
    <property type="entry name" value="DISEASERSIST"/>
</dbReference>
<reference evidence="8" key="1">
    <citation type="journal article" date="2013" name="Nat. Biotechnol.">
        <title>Draft genome sequence of chickpea (Cicer arietinum) provides a resource for trait improvement.</title>
        <authorList>
            <person name="Varshney R.K."/>
            <person name="Song C."/>
            <person name="Saxena R.K."/>
            <person name="Azam S."/>
            <person name="Yu S."/>
            <person name="Sharpe A.G."/>
            <person name="Cannon S."/>
            <person name="Baek J."/>
            <person name="Rosen B.D."/>
            <person name="Tar'an B."/>
            <person name="Millan T."/>
            <person name="Zhang X."/>
            <person name="Ramsay L.D."/>
            <person name="Iwata A."/>
            <person name="Wang Y."/>
            <person name="Nelson W."/>
            <person name="Farmer A.D."/>
            <person name="Gaur P.M."/>
            <person name="Soderlund C."/>
            <person name="Penmetsa R.V."/>
            <person name="Xu C."/>
            <person name="Bharti A.K."/>
            <person name="He W."/>
            <person name="Winter P."/>
            <person name="Zhao S."/>
            <person name="Hane J.K."/>
            <person name="Carrasquilla-Garcia N."/>
            <person name="Condie J.A."/>
            <person name="Upadhyaya H.D."/>
            <person name="Luo M.C."/>
            <person name="Thudi M."/>
            <person name="Gowda C.L."/>
            <person name="Singh N.P."/>
            <person name="Lichtenzveig J."/>
            <person name="Gali K.K."/>
            <person name="Rubio J."/>
            <person name="Nadarajan N."/>
            <person name="Dolezel J."/>
            <person name="Bansal K.C."/>
            <person name="Xu X."/>
            <person name="Edwards D."/>
            <person name="Zhang G."/>
            <person name="Kahl G."/>
            <person name="Gil J."/>
            <person name="Singh K.B."/>
            <person name="Datta S.K."/>
            <person name="Jackson S.A."/>
            <person name="Wang J."/>
            <person name="Cook D.R."/>
        </authorList>
    </citation>
    <scope>NUCLEOTIDE SEQUENCE [LARGE SCALE GENOMIC DNA]</scope>
    <source>
        <strain evidence="8">cv. CDC Frontier</strain>
    </source>
</reference>
<dbReference type="GO" id="GO:0005524">
    <property type="term" value="F:ATP binding"/>
    <property type="evidence" value="ECO:0007669"/>
    <property type="project" value="UniProtKB-KW"/>
</dbReference>
<dbReference type="SUPFAM" id="SSF52540">
    <property type="entry name" value="P-loop containing nucleoside triphosphate hydrolases"/>
    <property type="match status" value="1"/>
</dbReference>
<evidence type="ECO:0000256" key="5">
    <source>
        <dbReference type="ARBA" id="ARBA00022840"/>
    </source>
</evidence>
<evidence type="ECO:0000256" key="4">
    <source>
        <dbReference type="ARBA" id="ARBA00022821"/>
    </source>
</evidence>
<organism evidence="8 9">
    <name type="scientific">Cicer arietinum</name>
    <name type="common">Chickpea</name>
    <name type="synonym">Garbanzo</name>
    <dbReference type="NCBI Taxonomy" id="3827"/>
    <lineage>
        <taxon>Eukaryota</taxon>
        <taxon>Viridiplantae</taxon>
        <taxon>Streptophyta</taxon>
        <taxon>Embryophyta</taxon>
        <taxon>Tracheophyta</taxon>
        <taxon>Spermatophyta</taxon>
        <taxon>Magnoliopsida</taxon>
        <taxon>eudicotyledons</taxon>
        <taxon>Gunneridae</taxon>
        <taxon>Pentapetalae</taxon>
        <taxon>rosids</taxon>
        <taxon>fabids</taxon>
        <taxon>Fabales</taxon>
        <taxon>Fabaceae</taxon>
        <taxon>Papilionoideae</taxon>
        <taxon>50 kb inversion clade</taxon>
        <taxon>NPAAA clade</taxon>
        <taxon>Hologalegina</taxon>
        <taxon>IRL clade</taxon>
        <taxon>Cicereae</taxon>
        <taxon>Cicer</taxon>
    </lineage>
</organism>
<dbReference type="PaxDb" id="3827-XP_004514209.1"/>
<dbReference type="InterPro" id="IPR042197">
    <property type="entry name" value="Apaf_helical"/>
</dbReference>
<dbReference type="KEGG" id="cam:101491825"/>
<dbReference type="InterPro" id="IPR057135">
    <property type="entry name" value="At4g27190-like_LRR"/>
</dbReference>
<dbReference type="SUPFAM" id="SSF52047">
    <property type="entry name" value="RNI-like"/>
    <property type="match status" value="1"/>
</dbReference>
<gene>
    <name evidence="9" type="primary">LOC101491825</name>
</gene>
<accession>A0A3Q7XWK1</accession>
<dbReference type="Proteomes" id="UP000087171">
    <property type="component" value="Chromosome Ca3"/>
</dbReference>
<dbReference type="InterPro" id="IPR050905">
    <property type="entry name" value="Plant_NBS-LRR"/>
</dbReference>
<dbReference type="OrthoDB" id="1747797at2759"/>
<dbReference type="SMART" id="SM00382">
    <property type="entry name" value="AAA"/>
    <property type="match status" value="1"/>
</dbReference>
<dbReference type="RefSeq" id="XP_027188441.1">
    <property type="nucleotide sequence ID" value="XM_027332640.1"/>
</dbReference>
<dbReference type="PANTHER" id="PTHR33463:SF196">
    <property type="entry name" value="NB-ARC DOMAIN DISEASE RESISTANCE PROTEIN"/>
    <property type="match status" value="1"/>
</dbReference>
<feature type="domain" description="AAA+ ATPase" evidence="7">
    <location>
        <begin position="172"/>
        <end position="343"/>
    </location>
</feature>
<dbReference type="Gene3D" id="3.80.10.10">
    <property type="entry name" value="Ribonuclease Inhibitor"/>
    <property type="match status" value="4"/>
</dbReference>
<dbReference type="InterPro" id="IPR055414">
    <property type="entry name" value="LRR_R13L4/SHOC2-like"/>
</dbReference>
<comment type="similarity">
    <text evidence="1">Belongs to the disease resistance NB-LRR family.</text>
</comment>
<feature type="coiled-coil region" evidence="6">
    <location>
        <begin position="33"/>
        <end position="67"/>
    </location>
</feature>
<keyword evidence="5" id="KW-0067">ATP-binding</keyword>
<evidence type="ECO:0000256" key="1">
    <source>
        <dbReference type="ARBA" id="ARBA00008894"/>
    </source>
</evidence>
<dbReference type="Pfam" id="PF23598">
    <property type="entry name" value="LRR_14"/>
    <property type="match status" value="1"/>
</dbReference>
<dbReference type="Pfam" id="PF23247">
    <property type="entry name" value="LRR_RPS2"/>
    <property type="match status" value="4"/>
</dbReference>
<keyword evidence="8" id="KW-1185">Reference proteome</keyword>
<protein>
    <submittedName>
        <fullName evidence="9">LOW QUALITY PROTEIN: uncharacterized protein LOC101491825</fullName>
    </submittedName>
</protein>
<dbReference type="SUPFAM" id="SSF52058">
    <property type="entry name" value="L domain-like"/>
    <property type="match status" value="3"/>
</dbReference>
<dbReference type="PANTHER" id="PTHR33463">
    <property type="entry name" value="NB-ARC DOMAIN-CONTAINING PROTEIN-RELATED"/>
    <property type="match status" value="1"/>
</dbReference>
<dbReference type="GO" id="GO:0043531">
    <property type="term" value="F:ADP binding"/>
    <property type="evidence" value="ECO:0007669"/>
    <property type="project" value="InterPro"/>
</dbReference>
<proteinExistence type="inferred from homology"/>
<dbReference type="Pfam" id="PF00931">
    <property type="entry name" value="NB-ARC"/>
    <property type="match status" value="1"/>
</dbReference>
<evidence type="ECO:0000256" key="3">
    <source>
        <dbReference type="ARBA" id="ARBA00022741"/>
    </source>
</evidence>
<evidence type="ECO:0000313" key="8">
    <source>
        <dbReference type="Proteomes" id="UP000087171"/>
    </source>
</evidence>
<dbReference type="InterPro" id="IPR027417">
    <property type="entry name" value="P-loop_NTPase"/>
</dbReference>
<dbReference type="Gene3D" id="3.40.50.300">
    <property type="entry name" value="P-loop containing nucleotide triphosphate hydrolases"/>
    <property type="match status" value="1"/>
</dbReference>